<dbReference type="AlphaFoldDB" id="A0A836KVC1"/>
<feature type="transmembrane region" description="Helical" evidence="7">
    <location>
        <begin position="561"/>
        <end position="581"/>
    </location>
</feature>
<feature type="transmembrane region" description="Helical" evidence="7">
    <location>
        <begin position="534"/>
        <end position="554"/>
    </location>
</feature>
<feature type="transmembrane region" description="Helical" evidence="7">
    <location>
        <begin position="134"/>
        <end position="153"/>
    </location>
</feature>
<feature type="transmembrane region" description="Helical" evidence="7">
    <location>
        <begin position="199"/>
        <end position="216"/>
    </location>
</feature>
<feature type="transmembrane region" description="Helical" evidence="7">
    <location>
        <begin position="439"/>
        <end position="459"/>
    </location>
</feature>
<keyword evidence="2" id="KW-0813">Transport</keyword>
<dbReference type="OrthoDB" id="754047at2759"/>
<comment type="subcellular location">
    <subcellularLocation>
        <location evidence="1">Membrane</location>
        <topology evidence="1">Multi-pass membrane protein</topology>
    </subcellularLocation>
</comment>
<evidence type="ECO:0000256" key="6">
    <source>
        <dbReference type="SAM" id="MobiDB-lite"/>
    </source>
</evidence>
<dbReference type="Pfam" id="PF03092">
    <property type="entry name" value="BT1"/>
    <property type="match status" value="1"/>
</dbReference>
<feature type="transmembrane region" description="Helical" evidence="7">
    <location>
        <begin position="465"/>
        <end position="487"/>
    </location>
</feature>
<evidence type="ECO:0000256" key="5">
    <source>
        <dbReference type="ARBA" id="ARBA00023136"/>
    </source>
</evidence>
<evidence type="ECO:0000256" key="3">
    <source>
        <dbReference type="ARBA" id="ARBA00022692"/>
    </source>
</evidence>
<feature type="compositionally biased region" description="Basic and acidic residues" evidence="6">
    <location>
        <begin position="738"/>
        <end position="752"/>
    </location>
</feature>
<evidence type="ECO:0000313" key="9">
    <source>
        <dbReference type="Proteomes" id="UP000674179"/>
    </source>
</evidence>
<dbReference type="KEGG" id="lenr:94174485"/>
<evidence type="ECO:0000256" key="4">
    <source>
        <dbReference type="ARBA" id="ARBA00022989"/>
    </source>
</evidence>
<proteinExistence type="predicted"/>
<organism evidence="8 9">
    <name type="scientific">Leishmania enriettii</name>
    <dbReference type="NCBI Taxonomy" id="5663"/>
    <lineage>
        <taxon>Eukaryota</taxon>
        <taxon>Discoba</taxon>
        <taxon>Euglenozoa</taxon>
        <taxon>Kinetoplastea</taxon>
        <taxon>Metakinetoplastina</taxon>
        <taxon>Trypanosomatida</taxon>
        <taxon>Trypanosomatidae</taxon>
        <taxon>Leishmaniinae</taxon>
        <taxon>Leishmania</taxon>
    </lineage>
</organism>
<name>A0A836KVC1_LEIEN</name>
<feature type="transmembrane region" description="Helical" evidence="7">
    <location>
        <begin position="601"/>
        <end position="619"/>
    </location>
</feature>
<sequence length="763" mass="83111">MTKGRCRDEASAEEVRSHTHRRSRAVAPKKIVHAEAAALFAKCPCIRKIPIFGEAVEGYGPKVIVALGASYFLCKGIADHLLTRQTYAMMIDRYKIDVPRYQRLSSISTMGWSIKALTAMLCDGFAFLGYTKRWYIFASCVGGAAFALVYGLLPAKTSSADVAAAFIFLSTWGKANMDILSEGHYSRLMRQNPKPGPSMVSWIWVCIMFGVVYGLLPAKTSSADVAAAFIFLSTWGKANMDILSEGHYSRLMRQNPKPGPALVSWIWFWIMTGSLIATVMNGPLADAGKPQISIFISAALQLLTCVFFLFNWYGEKKNRVLRSDDALYILEETRKERERLGVAPCTGGEESCGSSADASALRGAAAKGKSLQGSDSDDEAGAAVQDVLNDGLVVQNSYDEDNDGDAVAEGEVYYGKPPVPCLFGLFEVNTEVISKNWKIFVYSLVMTCAVITMLCANILSDTLGLLISCVVVSTICCATSFWALPLVIAKANIFGYLQMAVAIRVSSPINAFYLNNYDCPGNLPNFTYTFYNTVAGVISSVVGMVTVALFNFLFAKHGYRLTFIVTTIMQVMGGMIDIIIVKRWNLYIGIPDHAMYIWGDAVVGELVYMLGFMPQIVLLSRLCPRGSESVVYALMAGFSNLGQTTASSLGAIIMEYGLPVDDGSRCNFDNLPVLLFVCNMCTPLLVIPLSILLLPRARICDDIDVDGRVVRQSVDKTVTAAPLSSSNTEKVTASEPCNEAKGDERDAARAGVEETAPLRLPKS</sequence>
<dbReference type="Proteomes" id="UP000674179">
    <property type="component" value="Chromosome 10"/>
</dbReference>
<dbReference type="EMBL" id="JAFHKP010000010">
    <property type="protein sequence ID" value="KAG5484175.1"/>
    <property type="molecule type" value="Genomic_DNA"/>
</dbReference>
<evidence type="ECO:0000256" key="7">
    <source>
        <dbReference type="SAM" id="Phobius"/>
    </source>
</evidence>
<feature type="compositionally biased region" description="Basic and acidic residues" evidence="6">
    <location>
        <begin position="1"/>
        <end position="17"/>
    </location>
</feature>
<keyword evidence="9" id="KW-1185">Reference proteome</keyword>
<dbReference type="NCBIfam" id="TIGR00788">
    <property type="entry name" value="fbt"/>
    <property type="match status" value="1"/>
</dbReference>
<protein>
    <recommendedName>
        <fullName evidence="10">Folate/biopterin transporter</fullName>
    </recommendedName>
</protein>
<evidence type="ECO:0000256" key="1">
    <source>
        <dbReference type="ARBA" id="ARBA00004141"/>
    </source>
</evidence>
<evidence type="ECO:0008006" key="10">
    <source>
        <dbReference type="Google" id="ProtNLM"/>
    </source>
</evidence>
<feature type="transmembrane region" description="Helical" evidence="7">
    <location>
        <begin position="673"/>
        <end position="694"/>
    </location>
</feature>
<keyword evidence="3 7" id="KW-0812">Transmembrane</keyword>
<reference evidence="8 9" key="1">
    <citation type="submission" date="2021-02" db="EMBL/GenBank/DDBJ databases">
        <title>Leishmania (Mundinia) enrietti genome sequencing and assembly.</title>
        <authorList>
            <person name="Almutairi H."/>
            <person name="Gatherer D."/>
        </authorList>
    </citation>
    <scope>NUCLEOTIDE SEQUENCE [LARGE SCALE GENOMIC DNA]</scope>
    <source>
        <strain evidence="8">CUR178</strain>
    </source>
</reference>
<keyword evidence="5 7" id="KW-0472">Membrane</keyword>
<dbReference type="GeneID" id="94174485"/>
<dbReference type="CDD" id="cd17484">
    <property type="entry name" value="MFS_FBT"/>
    <property type="match status" value="1"/>
</dbReference>
<keyword evidence="4 7" id="KW-1133">Transmembrane helix</keyword>
<feature type="transmembrane region" description="Helical" evidence="7">
    <location>
        <begin position="494"/>
        <end position="514"/>
    </location>
</feature>
<dbReference type="RefSeq" id="XP_067695063.1">
    <property type="nucleotide sequence ID" value="XM_067838975.1"/>
</dbReference>
<evidence type="ECO:0000313" key="8">
    <source>
        <dbReference type="EMBL" id="KAG5484175.1"/>
    </source>
</evidence>
<feature type="transmembrane region" description="Helical" evidence="7">
    <location>
        <begin position="261"/>
        <end position="280"/>
    </location>
</feature>
<feature type="region of interest" description="Disordered" evidence="6">
    <location>
        <begin position="721"/>
        <end position="763"/>
    </location>
</feature>
<evidence type="ECO:0000256" key="2">
    <source>
        <dbReference type="ARBA" id="ARBA00022448"/>
    </source>
</evidence>
<feature type="region of interest" description="Disordered" evidence="6">
    <location>
        <begin position="1"/>
        <end position="24"/>
    </location>
</feature>
<dbReference type="PANTHER" id="PTHR31585:SF51">
    <property type="entry name" value="TRANSPORTER, PUTATIVE-RELATED"/>
    <property type="match status" value="1"/>
</dbReference>
<gene>
    <name evidence="8" type="ORF">CUR178_07329</name>
</gene>
<dbReference type="GO" id="GO:0016020">
    <property type="term" value="C:membrane"/>
    <property type="evidence" value="ECO:0007669"/>
    <property type="project" value="UniProtKB-SubCell"/>
</dbReference>
<dbReference type="InterPro" id="IPR004324">
    <property type="entry name" value="FBT"/>
</dbReference>
<feature type="transmembrane region" description="Helical" evidence="7">
    <location>
        <begin position="631"/>
        <end position="653"/>
    </location>
</feature>
<accession>A0A836KVC1</accession>
<dbReference type="InterPro" id="IPR039309">
    <property type="entry name" value="BT1"/>
</dbReference>
<dbReference type="PANTHER" id="PTHR31585">
    <property type="entry name" value="FOLATE-BIOPTERIN TRANSPORTER 1, CHLOROPLASTIC"/>
    <property type="match status" value="1"/>
</dbReference>
<feature type="transmembrane region" description="Helical" evidence="7">
    <location>
        <begin position="292"/>
        <end position="313"/>
    </location>
</feature>
<comment type="caution">
    <text evidence="8">The sequence shown here is derived from an EMBL/GenBank/DDBJ whole genome shotgun (WGS) entry which is preliminary data.</text>
</comment>
<feature type="compositionally biased region" description="Polar residues" evidence="6">
    <location>
        <begin position="722"/>
        <end position="731"/>
    </location>
</feature>